<dbReference type="AlphaFoldDB" id="A0A449BY39"/>
<name>A0A449BY39_PLAVN</name>
<dbReference type="GeneID" id="19958494"/>
<dbReference type="KEGG" id="pvv:PVVCY_1303010"/>
<sequence>MKKRIVNSQINDEKKKTNLKNIGEKNEKGKIKIKKKNIPKIKIENEAKVEDIEKKNDLLDNIRINTYNEYDDKLINKIGSYMEKTKEGIENNLFKKYYSLNKNVPLFYIDINIYRCVYDSFFTKCIHNKELNDTQNVVNCDRKSTYFYNILNSKSINVIYHFFKEFFKEYELASFQNCCEMFQMTYLYFFILFTDYYTISPNVRMYCLENFKILFILKNYLFKKYIKYTNKMLLKKYILLNKLENNIIKNDFFTIENSIITEVLNSNDKIQFETATIYVIPSKKPYNMHFVSLLIKNKSYEYINNHILIDLFKINIFTNQSSLPNSSLDVPTKNTEKVENCVDENNNTHFPQVNTINLLPIDEMNNLFSYVFEIEIPSYIYNDHYMEVFYVQVNQNVKQLNLSVPEKFLHLNKKDEVNGIDFIDSVNSTINDGDQLENKTNNCIEDEQNDKNQCDTLNSHDKINLVKIESEQVSINNKTYLKIYNNKVGSYYLSLNSISNFPYVKWEITYIQNTVIIKIQSKIANEFIFHINNEGIILQDNGIDVLNDIFNQSLDVYTLLFLMKKRGINFLVTDVEISKMKKKYGYNFNFDNTEESIINDILLCFKFINFYSSNLKTVESKTTINIKGNTNFPNNPFTDLIFMEYESCFCRISKMENEECEKRHGKNISKHKSILFCLFELCELMLLNNNNNNKKEKKALNEFSKQENDEEDTKHHIMMFQHFLTKILKHNNIEKINKVVKENINLKNISLQSDHYDQFSEIEYIDFLQLDQTIYYLNLFLKFTKIISFTDI</sequence>
<proteinExistence type="predicted"/>
<dbReference type="OrthoDB" id="377399at2759"/>
<dbReference type="EMBL" id="LR215069">
    <property type="protein sequence ID" value="VEV58364.1"/>
    <property type="molecule type" value="Genomic_DNA"/>
</dbReference>
<accession>A0A449BY39</accession>
<dbReference type="Proteomes" id="UP000290582">
    <property type="component" value="Chromosome PVVCY_13"/>
</dbReference>
<dbReference type="VEuPathDB" id="PlasmoDB:PVVCY_1303010"/>
<dbReference type="RefSeq" id="XP_008622198.1">
    <property type="nucleotide sequence ID" value="XM_008623976.1"/>
</dbReference>
<evidence type="ECO:0000313" key="2">
    <source>
        <dbReference type="Proteomes" id="UP000290582"/>
    </source>
</evidence>
<gene>
    <name evidence="1" type="ORF">PVVCY_1303010</name>
</gene>
<protein>
    <submittedName>
        <fullName evidence="1">Uncharacterized protein</fullName>
    </submittedName>
</protein>
<reference evidence="1 2" key="1">
    <citation type="submission" date="2019-01" db="EMBL/GenBank/DDBJ databases">
        <authorList>
            <person name="Ramaprasad A."/>
        </authorList>
    </citation>
    <scope>NUCLEOTIDE SEQUENCE [LARGE SCALE GENOMIC DNA]</scope>
</reference>
<organism evidence="1 2">
    <name type="scientific">Plasmodium vinckei vinckei</name>
    <dbReference type="NCBI Taxonomy" id="54757"/>
    <lineage>
        <taxon>Eukaryota</taxon>
        <taxon>Sar</taxon>
        <taxon>Alveolata</taxon>
        <taxon>Apicomplexa</taxon>
        <taxon>Aconoidasida</taxon>
        <taxon>Haemosporida</taxon>
        <taxon>Plasmodiidae</taxon>
        <taxon>Plasmodium</taxon>
        <taxon>Plasmodium (Vinckeia)</taxon>
    </lineage>
</organism>
<evidence type="ECO:0000313" key="1">
    <source>
        <dbReference type="EMBL" id="VEV58364.1"/>
    </source>
</evidence>